<evidence type="ECO:0000256" key="6">
    <source>
        <dbReference type="ARBA" id="ARBA00023004"/>
    </source>
</evidence>
<evidence type="ECO:0000256" key="3">
    <source>
        <dbReference type="ARBA" id="ARBA00022723"/>
    </source>
</evidence>
<keyword evidence="4" id="KW-0223">Dioxygenase</keyword>
<dbReference type="SUPFAM" id="SSF51197">
    <property type="entry name" value="Clavaminate synthase-like"/>
    <property type="match status" value="1"/>
</dbReference>
<organism evidence="7 8">
    <name type="scientific">Aspergillus leporis</name>
    <dbReference type="NCBI Taxonomy" id="41062"/>
    <lineage>
        <taxon>Eukaryota</taxon>
        <taxon>Fungi</taxon>
        <taxon>Dikarya</taxon>
        <taxon>Ascomycota</taxon>
        <taxon>Pezizomycotina</taxon>
        <taxon>Eurotiomycetes</taxon>
        <taxon>Eurotiomycetidae</taxon>
        <taxon>Eurotiales</taxon>
        <taxon>Aspergillaceae</taxon>
        <taxon>Aspergillus</taxon>
        <taxon>Aspergillus subgen. Circumdati</taxon>
    </lineage>
</organism>
<reference evidence="7 8" key="1">
    <citation type="submission" date="2019-04" db="EMBL/GenBank/DDBJ databases">
        <title>Friends and foes A comparative genomics study of 23 Aspergillus species from section Flavi.</title>
        <authorList>
            <consortium name="DOE Joint Genome Institute"/>
            <person name="Kjaerbolling I."/>
            <person name="Vesth T."/>
            <person name="Frisvad J.C."/>
            <person name="Nybo J.L."/>
            <person name="Theobald S."/>
            <person name="Kildgaard S."/>
            <person name="Isbrandt T."/>
            <person name="Kuo A."/>
            <person name="Sato A."/>
            <person name="Lyhne E.K."/>
            <person name="Kogle M.E."/>
            <person name="Wiebenga A."/>
            <person name="Kun R.S."/>
            <person name="Lubbers R.J."/>
            <person name="Makela M.R."/>
            <person name="Barry K."/>
            <person name="Chovatia M."/>
            <person name="Clum A."/>
            <person name="Daum C."/>
            <person name="Haridas S."/>
            <person name="He G."/>
            <person name="LaButti K."/>
            <person name="Lipzen A."/>
            <person name="Mondo S."/>
            <person name="Riley R."/>
            <person name="Salamov A."/>
            <person name="Simmons B.A."/>
            <person name="Magnuson J.K."/>
            <person name="Henrissat B."/>
            <person name="Mortensen U.H."/>
            <person name="Larsen T.O."/>
            <person name="Devries R.P."/>
            <person name="Grigoriev I.V."/>
            <person name="Machida M."/>
            <person name="Baker S.E."/>
            <person name="Andersen M.R."/>
        </authorList>
    </citation>
    <scope>NUCLEOTIDE SEQUENCE [LARGE SCALE GENOMIC DNA]</scope>
    <source>
        <strain evidence="7 8">CBS 151.66</strain>
    </source>
</reference>
<dbReference type="GO" id="GO:0051213">
    <property type="term" value="F:dioxygenase activity"/>
    <property type="evidence" value="ECO:0007669"/>
    <property type="project" value="UniProtKB-KW"/>
</dbReference>
<protein>
    <submittedName>
        <fullName evidence="7">PhyH-domain-containing protein</fullName>
    </submittedName>
</protein>
<keyword evidence="3" id="KW-0479">Metal-binding</keyword>
<gene>
    <name evidence="7" type="ORF">BDV29DRAFT_201056</name>
</gene>
<evidence type="ECO:0000256" key="2">
    <source>
        <dbReference type="ARBA" id="ARBA00005830"/>
    </source>
</evidence>
<proteinExistence type="inferred from homology"/>
<keyword evidence="5" id="KW-0560">Oxidoreductase</keyword>
<keyword evidence="8" id="KW-1185">Reference proteome</keyword>
<dbReference type="OrthoDB" id="445007at2759"/>
<dbReference type="PANTHER" id="PTHR20883">
    <property type="entry name" value="PHYTANOYL-COA DIOXYGENASE DOMAIN CONTAINING 1"/>
    <property type="match status" value="1"/>
</dbReference>
<evidence type="ECO:0000313" key="8">
    <source>
        <dbReference type="Proteomes" id="UP000326565"/>
    </source>
</evidence>
<evidence type="ECO:0000313" key="7">
    <source>
        <dbReference type="EMBL" id="KAB8075087.1"/>
    </source>
</evidence>
<dbReference type="Proteomes" id="UP000326565">
    <property type="component" value="Unassembled WGS sequence"/>
</dbReference>
<dbReference type="EMBL" id="ML732199">
    <property type="protein sequence ID" value="KAB8075087.1"/>
    <property type="molecule type" value="Genomic_DNA"/>
</dbReference>
<name>A0A5N5X4R3_9EURO</name>
<dbReference type="PANTHER" id="PTHR20883:SF19">
    <property type="entry name" value="MULTIFUNCTIONAL DIOXYGENASE AUSE"/>
    <property type="match status" value="1"/>
</dbReference>
<evidence type="ECO:0000256" key="5">
    <source>
        <dbReference type="ARBA" id="ARBA00023002"/>
    </source>
</evidence>
<comment type="similarity">
    <text evidence="2">Belongs to the PhyH family.</text>
</comment>
<sequence length="293" mass="32503">MTVPTTEKVPLRRMPMSAGTEAILSALQEDGCVIIQGFLSSDQVNNLNSEVDPHLKEIQLKRSTYQEDHLVHMKRKGHLALISKTFRKDLLNHNLMHEICKKTFGPVAGDYWMTVSSVLEIGPGYKGQKLHREQDGIPICNAMGKDCPEAMLNFLVALTEFTSENGATCVIPRSHTWEDFSNLGSPEQTVPAEMDAGDAVLFSGKMVHGAGQNQTANFHRRALPLVMQAGYFTPVEASVPIPRPIVESMTPLAQKMLGWRSVRCNEVELWSYNMNELGEGLGLKSSQPLQDVE</sequence>
<evidence type="ECO:0000256" key="4">
    <source>
        <dbReference type="ARBA" id="ARBA00022964"/>
    </source>
</evidence>
<comment type="cofactor">
    <cofactor evidence="1">
        <name>Fe cation</name>
        <dbReference type="ChEBI" id="CHEBI:24875"/>
    </cofactor>
</comment>
<accession>A0A5N5X4R3</accession>
<dbReference type="GO" id="GO:0046872">
    <property type="term" value="F:metal ion binding"/>
    <property type="evidence" value="ECO:0007669"/>
    <property type="project" value="UniProtKB-KW"/>
</dbReference>
<dbReference type="Gene3D" id="2.60.120.620">
    <property type="entry name" value="q2cbj1_9rhob like domain"/>
    <property type="match status" value="1"/>
</dbReference>
<evidence type="ECO:0000256" key="1">
    <source>
        <dbReference type="ARBA" id="ARBA00001962"/>
    </source>
</evidence>
<keyword evidence="6" id="KW-0408">Iron</keyword>
<dbReference type="InterPro" id="IPR008775">
    <property type="entry name" value="Phytyl_CoA_dOase-like"/>
</dbReference>
<dbReference type="Pfam" id="PF05721">
    <property type="entry name" value="PhyH"/>
    <property type="match status" value="1"/>
</dbReference>
<dbReference type="AlphaFoldDB" id="A0A5N5X4R3"/>